<evidence type="ECO:0000256" key="10">
    <source>
        <dbReference type="ARBA" id="ARBA00022837"/>
    </source>
</evidence>
<evidence type="ECO:0000259" key="19">
    <source>
        <dbReference type="PROSITE" id="PS50222"/>
    </source>
</evidence>
<accession>A0A1R2CLT4</accession>
<dbReference type="CDD" id="cd05117">
    <property type="entry name" value="STKc_CAMK"/>
    <property type="match status" value="1"/>
</dbReference>
<keyword evidence="10" id="KW-0106">Calcium</keyword>
<protein>
    <recommendedName>
        <fullName evidence="3">non-specific serine/threonine protein kinase</fullName>
        <ecNumber evidence="3">2.7.11.1</ecNumber>
    </recommendedName>
</protein>
<evidence type="ECO:0000256" key="9">
    <source>
        <dbReference type="ARBA" id="ARBA00022777"/>
    </source>
</evidence>
<dbReference type="FunFam" id="3.30.200.20:FF:000315">
    <property type="entry name" value="Calcium-dependent protein kinase 3"/>
    <property type="match status" value="1"/>
</dbReference>
<dbReference type="SUPFAM" id="SSF56112">
    <property type="entry name" value="Protein kinase-like (PK-like)"/>
    <property type="match status" value="1"/>
</dbReference>
<evidence type="ECO:0000259" key="18">
    <source>
        <dbReference type="PROSITE" id="PS50011"/>
    </source>
</evidence>
<evidence type="ECO:0000256" key="8">
    <source>
        <dbReference type="ARBA" id="ARBA00022741"/>
    </source>
</evidence>
<dbReference type="CDD" id="cd00051">
    <property type="entry name" value="EFh"/>
    <property type="match status" value="2"/>
</dbReference>
<keyword evidence="11 15" id="KW-0067">ATP-binding</keyword>
<evidence type="ECO:0000256" key="2">
    <source>
        <dbReference type="ARBA" id="ARBA00011245"/>
    </source>
</evidence>
<dbReference type="Pfam" id="PF13499">
    <property type="entry name" value="EF-hand_7"/>
    <property type="match status" value="2"/>
</dbReference>
<dbReference type="GO" id="GO:0005509">
    <property type="term" value="F:calcium ion binding"/>
    <property type="evidence" value="ECO:0007669"/>
    <property type="project" value="InterPro"/>
</dbReference>
<keyword evidence="4 16" id="KW-0723">Serine/threonine-protein kinase</keyword>
<feature type="domain" description="EF-hand" evidence="19">
    <location>
        <begin position="460"/>
        <end position="493"/>
    </location>
</feature>
<dbReference type="OrthoDB" id="442176at2759"/>
<evidence type="ECO:0000256" key="17">
    <source>
        <dbReference type="SAM" id="MobiDB-lite"/>
    </source>
</evidence>
<proteinExistence type="inferred from homology"/>
<dbReference type="InterPro" id="IPR011009">
    <property type="entry name" value="Kinase-like_dom_sf"/>
</dbReference>
<comment type="catalytic activity">
    <reaction evidence="14">
        <text>L-seryl-[protein] + ATP = O-phospho-L-seryl-[protein] + ADP + H(+)</text>
        <dbReference type="Rhea" id="RHEA:17989"/>
        <dbReference type="Rhea" id="RHEA-COMP:9863"/>
        <dbReference type="Rhea" id="RHEA-COMP:11604"/>
        <dbReference type="ChEBI" id="CHEBI:15378"/>
        <dbReference type="ChEBI" id="CHEBI:29999"/>
        <dbReference type="ChEBI" id="CHEBI:30616"/>
        <dbReference type="ChEBI" id="CHEBI:83421"/>
        <dbReference type="ChEBI" id="CHEBI:456216"/>
        <dbReference type="EC" id="2.7.11.1"/>
    </reaction>
</comment>
<dbReference type="PROSITE" id="PS50011">
    <property type="entry name" value="PROTEIN_KINASE_DOM"/>
    <property type="match status" value="1"/>
</dbReference>
<dbReference type="InterPro" id="IPR002048">
    <property type="entry name" value="EF_hand_dom"/>
</dbReference>
<dbReference type="InterPro" id="IPR008271">
    <property type="entry name" value="Ser/Thr_kinase_AS"/>
</dbReference>
<comment type="caution">
    <text evidence="20">The sequence shown here is derived from an EMBL/GenBank/DDBJ whole genome shotgun (WGS) entry which is preliminary data.</text>
</comment>
<evidence type="ECO:0000256" key="4">
    <source>
        <dbReference type="ARBA" id="ARBA00022527"/>
    </source>
</evidence>
<sequence length="493" mass="56494">MGCGKTKVNDAVLKNQHSKAPNQKEEVSDIVIRSNLIRKPTKPFNEEYHNGNKIGTGGFAEVRRCTHKLTGMMRAVKIYYKNLFPQEYLNSGGLQQEIEIFKRLDHPNLVKVYEYFEDDKCFYITMEFCLGGELFHKIGAIDRLTEQVVCDIMRQLFSVVSYIHSQNIAHRDLKPENILIEERGEELHLKIADFGNAVFLTNGVKLKGETGTCYYMAPEVIESEYTEKCDEWSSGVIMYMLLTGNPPFTGETDEQIMESVKTQKYSLDGKEFSKVSDEAKDLIQKLLVPEDQRITALEALSHKWFHISLVRKSPRKDTISSVTNNLRNFRNTFKLKEAIRTFIISQIISVKDTKPIREVFALVDSDGDGRISEDDLFEYLKQNKDVGDARNEAMQIMEKLDSGRAGYIEYSQYLRASIDAGIVLSKNNLTMAFKMLDPEKKGYVSAEELMRALSEDQTESNIEIWKTIIRNASKSKEGMINLDQFIDMLAHKI</sequence>
<gene>
    <name evidence="20" type="ORF">SteCoe_7762</name>
</gene>
<evidence type="ECO:0000256" key="6">
    <source>
        <dbReference type="ARBA" id="ARBA00022723"/>
    </source>
</evidence>
<dbReference type="GO" id="GO:0005524">
    <property type="term" value="F:ATP binding"/>
    <property type="evidence" value="ECO:0007669"/>
    <property type="project" value="UniProtKB-UniRule"/>
</dbReference>
<dbReference type="InterPro" id="IPR018247">
    <property type="entry name" value="EF_Hand_1_Ca_BS"/>
</dbReference>
<feature type="domain" description="Protein kinase" evidence="18">
    <location>
        <begin position="48"/>
        <end position="305"/>
    </location>
</feature>
<dbReference type="PROSITE" id="PS00107">
    <property type="entry name" value="PROTEIN_KINASE_ATP"/>
    <property type="match status" value="1"/>
</dbReference>
<evidence type="ECO:0000313" key="20">
    <source>
        <dbReference type="EMBL" id="OMJ89974.1"/>
    </source>
</evidence>
<organism evidence="20 21">
    <name type="scientific">Stentor coeruleus</name>
    <dbReference type="NCBI Taxonomy" id="5963"/>
    <lineage>
        <taxon>Eukaryota</taxon>
        <taxon>Sar</taxon>
        <taxon>Alveolata</taxon>
        <taxon>Ciliophora</taxon>
        <taxon>Postciliodesmatophora</taxon>
        <taxon>Heterotrichea</taxon>
        <taxon>Heterotrichida</taxon>
        <taxon>Stentoridae</taxon>
        <taxon>Stentor</taxon>
    </lineage>
</organism>
<name>A0A1R2CLT4_9CILI</name>
<comment type="cofactor">
    <cofactor evidence="1">
        <name>Mg(2+)</name>
        <dbReference type="ChEBI" id="CHEBI:18420"/>
    </cofactor>
</comment>
<evidence type="ECO:0000256" key="5">
    <source>
        <dbReference type="ARBA" id="ARBA00022679"/>
    </source>
</evidence>
<comment type="similarity">
    <text evidence="12">Belongs to the protein kinase superfamily. Ser/Thr protein kinase family. CDPK subfamily.</text>
</comment>
<dbReference type="EC" id="2.7.11.1" evidence="3"/>
<feature type="domain" description="EF-hand" evidence="19">
    <location>
        <begin position="351"/>
        <end position="386"/>
    </location>
</feature>
<dbReference type="InterPro" id="IPR050205">
    <property type="entry name" value="CDPK_Ser/Thr_kinases"/>
</dbReference>
<dbReference type="GO" id="GO:0004674">
    <property type="term" value="F:protein serine/threonine kinase activity"/>
    <property type="evidence" value="ECO:0007669"/>
    <property type="project" value="UniProtKB-KW"/>
</dbReference>
<dbReference type="EMBL" id="MPUH01000113">
    <property type="protein sequence ID" value="OMJ89974.1"/>
    <property type="molecule type" value="Genomic_DNA"/>
</dbReference>
<evidence type="ECO:0000256" key="7">
    <source>
        <dbReference type="ARBA" id="ARBA00022737"/>
    </source>
</evidence>
<dbReference type="PANTHER" id="PTHR24349">
    <property type="entry name" value="SERINE/THREONINE-PROTEIN KINASE"/>
    <property type="match status" value="1"/>
</dbReference>
<keyword evidence="9" id="KW-0418">Kinase</keyword>
<dbReference type="SUPFAM" id="SSF47473">
    <property type="entry name" value="EF-hand"/>
    <property type="match status" value="1"/>
</dbReference>
<dbReference type="AlphaFoldDB" id="A0A1R2CLT4"/>
<dbReference type="Gene3D" id="1.10.510.10">
    <property type="entry name" value="Transferase(Phosphotransferase) domain 1"/>
    <property type="match status" value="1"/>
</dbReference>
<evidence type="ECO:0000256" key="13">
    <source>
        <dbReference type="ARBA" id="ARBA00047899"/>
    </source>
</evidence>
<dbReference type="InterPro" id="IPR000719">
    <property type="entry name" value="Prot_kinase_dom"/>
</dbReference>
<evidence type="ECO:0000256" key="12">
    <source>
        <dbReference type="ARBA" id="ARBA00024334"/>
    </source>
</evidence>
<evidence type="ECO:0000256" key="3">
    <source>
        <dbReference type="ARBA" id="ARBA00012513"/>
    </source>
</evidence>
<feature type="binding site" evidence="15">
    <location>
        <position position="77"/>
    </location>
    <ligand>
        <name>ATP</name>
        <dbReference type="ChEBI" id="CHEBI:30616"/>
    </ligand>
</feature>
<dbReference type="PROSITE" id="PS50222">
    <property type="entry name" value="EF_HAND_2"/>
    <property type="match status" value="3"/>
</dbReference>
<keyword evidence="7" id="KW-0677">Repeat</keyword>
<keyword evidence="5" id="KW-0808">Transferase</keyword>
<evidence type="ECO:0000256" key="11">
    <source>
        <dbReference type="ARBA" id="ARBA00022840"/>
    </source>
</evidence>
<dbReference type="Gene3D" id="3.30.200.20">
    <property type="entry name" value="Phosphorylase Kinase, domain 1"/>
    <property type="match status" value="1"/>
</dbReference>
<evidence type="ECO:0000256" key="15">
    <source>
        <dbReference type="PROSITE-ProRule" id="PRU10141"/>
    </source>
</evidence>
<evidence type="ECO:0000256" key="14">
    <source>
        <dbReference type="ARBA" id="ARBA00048679"/>
    </source>
</evidence>
<dbReference type="SMART" id="SM00054">
    <property type="entry name" value="EFh"/>
    <property type="match status" value="4"/>
</dbReference>
<evidence type="ECO:0000256" key="16">
    <source>
        <dbReference type="RuleBase" id="RU000304"/>
    </source>
</evidence>
<evidence type="ECO:0000313" key="21">
    <source>
        <dbReference type="Proteomes" id="UP000187209"/>
    </source>
</evidence>
<keyword evidence="8 15" id="KW-0547">Nucleotide-binding</keyword>
<comment type="catalytic activity">
    <reaction evidence="13">
        <text>L-threonyl-[protein] + ATP = O-phospho-L-threonyl-[protein] + ADP + H(+)</text>
        <dbReference type="Rhea" id="RHEA:46608"/>
        <dbReference type="Rhea" id="RHEA-COMP:11060"/>
        <dbReference type="Rhea" id="RHEA-COMP:11605"/>
        <dbReference type="ChEBI" id="CHEBI:15378"/>
        <dbReference type="ChEBI" id="CHEBI:30013"/>
        <dbReference type="ChEBI" id="CHEBI:30616"/>
        <dbReference type="ChEBI" id="CHEBI:61977"/>
        <dbReference type="ChEBI" id="CHEBI:456216"/>
        <dbReference type="EC" id="2.7.11.1"/>
    </reaction>
</comment>
<dbReference type="InterPro" id="IPR017441">
    <property type="entry name" value="Protein_kinase_ATP_BS"/>
</dbReference>
<dbReference type="Pfam" id="PF00069">
    <property type="entry name" value="Pkinase"/>
    <property type="match status" value="1"/>
</dbReference>
<dbReference type="FunFam" id="1.10.510.10:FF:000571">
    <property type="entry name" value="Maternal embryonic leucine zipper kinase"/>
    <property type="match status" value="1"/>
</dbReference>
<comment type="subunit">
    <text evidence="2">Monomer.</text>
</comment>
<keyword evidence="21" id="KW-1185">Reference proteome</keyword>
<dbReference type="InterPro" id="IPR011992">
    <property type="entry name" value="EF-hand-dom_pair"/>
</dbReference>
<dbReference type="PROSITE" id="PS00018">
    <property type="entry name" value="EF_HAND_1"/>
    <property type="match status" value="1"/>
</dbReference>
<feature type="domain" description="EF-hand" evidence="19">
    <location>
        <begin position="424"/>
        <end position="459"/>
    </location>
</feature>
<dbReference type="SMART" id="SM00220">
    <property type="entry name" value="S_TKc"/>
    <property type="match status" value="1"/>
</dbReference>
<evidence type="ECO:0000256" key="1">
    <source>
        <dbReference type="ARBA" id="ARBA00001946"/>
    </source>
</evidence>
<reference evidence="20 21" key="1">
    <citation type="submission" date="2016-11" db="EMBL/GenBank/DDBJ databases">
        <title>The macronuclear genome of Stentor coeruleus: a giant cell with tiny introns.</title>
        <authorList>
            <person name="Slabodnick M."/>
            <person name="Ruby J.G."/>
            <person name="Reiff S.B."/>
            <person name="Swart E.C."/>
            <person name="Gosai S."/>
            <person name="Prabakaran S."/>
            <person name="Witkowska E."/>
            <person name="Larue G.E."/>
            <person name="Fisher S."/>
            <person name="Freeman R.M."/>
            <person name="Gunawardena J."/>
            <person name="Chu W."/>
            <person name="Stover N.A."/>
            <person name="Gregory B.D."/>
            <person name="Nowacki M."/>
            <person name="Derisi J."/>
            <person name="Roy S.W."/>
            <person name="Marshall W.F."/>
            <person name="Sood P."/>
        </authorList>
    </citation>
    <scope>NUCLEOTIDE SEQUENCE [LARGE SCALE GENOMIC DNA]</scope>
    <source>
        <strain evidence="20">WM001</strain>
    </source>
</reference>
<dbReference type="Gene3D" id="1.10.238.10">
    <property type="entry name" value="EF-hand"/>
    <property type="match status" value="2"/>
</dbReference>
<dbReference type="PROSITE" id="PS00108">
    <property type="entry name" value="PROTEIN_KINASE_ST"/>
    <property type="match status" value="1"/>
</dbReference>
<dbReference type="Proteomes" id="UP000187209">
    <property type="component" value="Unassembled WGS sequence"/>
</dbReference>
<feature type="region of interest" description="Disordered" evidence="17">
    <location>
        <begin position="1"/>
        <end position="25"/>
    </location>
</feature>
<keyword evidence="6" id="KW-0479">Metal-binding</keyword>